<dbReference type="Proteomes" id="UP000548978">
    <property type="component" value="Unassembled WGS sequence"/>
</dbReference>
<dbReference type="AlphaFoldDB" id="A0A7W9A498"/>
<organism evidence="2 3">
    <name type="scientific">Brevundimonas halotolerans</name>
    <dbReference type="NCBI Taxonomy" id="69670"/>
    <lineage>
        <taxon>Bacteria</taxon>
        <taxon>Pseudomonadati</taxon>
        <taxon>Pseudomonadota</taxon>
        <taxon>Alphaproteobacteria</taxon>
        <taxon>Caulobacterales</taxon>
        <taxon>Caulobacteraceae</taxon>
        <taxon>Brevundimonas</taxon>
    </lineage>
</organism>
<gene>
    <name evidence="2" type="ORF">FHS65_001668</name>
</gene>
<feature type="region of interest" description="Disordered" evidence="1">
    <location>
        <begin position="37"/>
        <end position="66"/>
    </location>
</feature>
<sequence length="205" mass="22023">MITVLASVALLALGSPDPQDPDETIRTATAPGVSAETVAAEGEAAAEAAANAPTPIVEQDPEPHGLTTDQQISRWLADAPAVPSGTDAAYDGPVDGVAWDSERRVRSEFSVGIGTEGYRQYGASVSVPLGERGHLQLHYSEVKNGYPAYGGYGYGYDPDWMDPVITPWRSEIGLPPIDARDDGSLDRSRAWRDYRRTRPAPESER</sequence>
<accession>A0A7W9A498</accession>
<feature type="compositionally biased region" description="Basic and acidic residues" evidence="1">
    <location>
        <begin position="178"/>
        <end position="205"/>
    </location>
</feature>
<reference evidence="2 3" key="1">
    <citation type="submission" date="2020-08" db="EMBL/GenBank/DDBJ databases">
        <title>Genomic Encyclopedia of Type Strains, Phase IV (KMG-IV): sequencing the most valuable type-strain genomes for metagenomic binning, comparative biology and taxonomic classification.</title>
        <authorList>
            <person name="Goeker M."/>
        </authorList>
    </citation>
    <scope>NUCLEOTIDE SEQUENCE [LARGE SCALE GENOMIC DNA]</scope>
    <source>
        <strain evidence="2 3">DSM 24448</strain>
    </source>
</reference>
<feature type="region of interest" description="Disordered" evidence="1">
    <location>
        <begin position="171"/>
        <end position="205"/>
    </location>
</feature>
<feature type="compositionally biased region" description="Low complexity" evidence="1">
    <location>
        <begin position="37"/>
        <end position="52"/>
    </location>
</feature>
<dbReference type="EMBL" id="JACIJB010000006">
    <property type="protein sequence ID" value="MBB5660915.1"/>
    <property type="molecule type" value="Genomic_DNA"/>
</dbReference>
<proteinExistence type="predicted"/>
<evidence type="ECO:0000313" key="2">
    <source>
        <dbReference type="EMBL" id="MBB5660915.1"/>
    </source>
</evidence>
<name>A0A7W9A498_9CAUL</name>
<dbReference type="RefSeq" id="WP_123287065.1">
    <property type="nucleotide sequence ID" value="NZ_JACIJB010000006.1"/>
</dbReference>
<protein>
    <submittedName>
        <fullName evidence="2">Uncharacterized protein</fullName>
    </submittedName>
</protein>
<evidence type="ECO:0000313" key="3">
    <source>
        <dbReference type="Proteomes" id="UP000548978"/>
    </source>
</evidence>
<evidence type="ECO:0000256" key="1">
    <source>
        <dbReference type="SAM" id="MobiDB-lite"/>
    </source>
</evidence>
<comment type="caution">
    <text evidence="2">The sequence shown here is derived from an EMBL/GenBank/DDBJ whole genome shotgun (WGS) entry which is preliminary data.</text>
</comment>
<keyword evidence="3" id="KW-1185">Reference proteome</keyword>
<dbReference type="OrthoDB" id="7203826at2"/>